<evidence type="ECO:0000256" key="1">
    <source>
        <dbReference type="SAM" id="MobiDB-lite"/>
    </source>
</evidence>
<dbReference type="AlphaFoldDB" id="A0A540NM18"/>
<dbReference type="EMBL" id="VIEB01000023">
    <property type="protein sequence ID" value="TQE12064.1"/>
    <property type="molecule type" value="Genomic_DNA"/>
</dbReference>
<evidence type="ECO:0000313" key="2">
    <source>
        <dbReference type="EMBL" id="TQE12064.1"/>
    </source>
</evidence>
<comment type="caution">
    <text evidence="2">The sequence shown here is derived from an EMBL/GenBank/DDBJ whole genome shotgun (WGS) entry which is preliminary data.</text>
</comment>
<keyword evidence="3" id="KW-1185">Reference proteome</keyword>
<protein>
    <submittedName>
        <fullName evidence="2">Uncharacterized protein</fullName>
    </submittedName>
</protein>
<sequence length="62" mass="6768">MGSPMDQGVATHDGNLRMIITKRKLRKPFVDIVVDAVNGTRLSEETAPGYSKSSCRHPKAKA</sequence>
<proteinExistence type="predicted"/>
<accession>A0A540NM18</accession>
<organism evidence="2 3">
    <name type="scientific">Malus baccata</name>
    <name type="common">Siberian crab apple</name>
    <name type="synonym">Pyrus baccata</name>
    <dbReference type="NCBI Taxonomy" id="106549"/>
    <lineage>
        <taxon>Eukaryota</taxon>
        <taxon>Viridiplantae</taxon>
        <taxon>Streptophyta</taxon>
        <taxon>Embryophyta</taxon>
        <taxon>Tracheophyta</taxon>
        <taxon>Spermatophyta</taxon>
        <taxon>Magnoliopsida</taxon>
        <taxon>eudicotyledons</taxon>
        <taxon>Gunneridae</taxon>
        <taxon>Pentapetalae</taxon>
        <taxon>rosids</taxon>
        <taxon>fabids</taxon>
        <taxon>Rosales</taxon>
        <taxon>Rosaceae</taxon>
        <taxon>Amygdaloideae</taxon>
        <taxon>Maleae</taxon>
        <taxon>Malus</taxon>
    </lineage>
</organism>
<name>A0A540NM18_MALBA</name>
<reference evidence="2 3" key="1">
    <citation type="journal article" date="2019" name="G3 (Bethesda)">
        <title>Sequencing of a Wild Apple (Malus baccata) Genome Unravels the Differences Between Cultivated and Wild Apple Species Regarding Disease Resistance and Cold Tolerance.</title>
        <authorList>
            <person name="Chen X."/>
        </authorList>
    </citation>
    <scope>NUCLEOTIDE SEQUENCE [LARGE SCALE GENOMIC DNA]</scope>
    <source>
        <strain evidence="3">cv. Shandingzi</strain>
        <tissue evidence="2">Leaves</tissue>
    </source>
</reference>
<feature type="region of interest" description="Disordered" evidence="1">
    <location>
        <begin position="43"/>
        <end position="62"/>
    </location>
</feature>
<evidence type="ECO:0000313" key="3">
    <source>
        <dbReference type="Proteomes" id="UP000315295"/>
    </source>
</evidence>
<dbReference type="Proteomes" id="UP000315295">
    <property type="component" value="Unassembled WGS sequence"/>
</dbReference>
<gene>
    <name evidence="2" type="ORF">C1H46_002267</name>
</gene>